<protein>
    <submittedName>
        <fullName evidence="1">Uncharacterized protein</fullName>
    </submittedName>
</protein>
<dbReference type="AlphaFoldDB" id="A0A0A9HM09"/>
<accession>A0A0A9HM09</accession>
<reference evidence="1" key="1">
    <citation type="submission" date="2014-09" db="EMBL/GenBank/DDBJ databases">
        <authorList>
            <person name="Magalhaes I.L.F."/>
            <person name="Oliveira U."/>
            <person name="Santos F.R."/>
            <person name="Vidigal T.H.D.A."/>
            <person name="Brescovit A.D."/>
            <person name="Santos A.J."/>
        </authorList>
    </citation>
    <scope>NUCLEOTIDE SEQUENCE</scope>
    <source>
        <tissue evidence="1">Shoot tissue taken approximately 20 cm above the soil surface</tissue>
    </source>
</reference>
<organism evidence="1">
    <name type="scientific">Arundo donax</name>
    <name type="common">Giant reed</name>
    <name type="synonym">Donax arundinaceus</name>
    <dbReference type="NCBI Taxonomy" id="35708"/>
    <lineage>
        <taxon>Eukaryota</taxon>
        <taxon>Viridiplantae</taxon>
        <taxon>Streptophyta</taxon>
        <taxon>Embryophyta</taxon>
        <taxon>Tracheophyta</taxon>
        <taxon>Spermatophyta</taxon>
        <taxon>Magnoliopsida</taxon>
        <taxon>Liliopsida</taxon>
        <taxon>Poales</taxon>
        <taxon>Poaceae</taxon>
        <taxon>PACMAD clade</taxon>
        <taxon>Arundinoideae</taxon>
        <taxon>Arundineae</taxon>
        <taxon>Arundo</taxon>
    </lineage>
</organism>
<evidence type="ECO:0000313" key="1">
    <source>
        <dbReference type="EMBL" id="JAE38160.1"/>
    </source>
</evidence>
<proteinExistence type="predicted"/>
<name>A0A0A9HM09_ARUDO</name>
<sequence>MTVAFHYSITESKAKELFQMLRSFSRPGVCVKFYTYQKFGLALYAPED</sequence>
<dbReference type="EMBL" id="GBRH01159736">
    <property type="protein sequence ID" value="JAE38160.1"/>
    <property type="molecule type" value="Transcribed_RNA"/>
</dbReference>
<reference evidence="1" key="2">
    <citation type="journal article" date="2015" name="Data Brief">
        <title>Shoot transcriptome of the giant reed, Arundo donax.</title>
        <authorList>
            <person name="Barrero R.A."/>
            <person name="Guerrero F.D."/>
            <person name="Moolhuijzen P."/>
            <person name="Goolsby J.A."/>
            <person name="Tidwell J."/>
            <person name="Bellgard S.E."/>
            <person name="Bellgard M.I."/>
        </authorList>
    </citation>
    <scope>NUCLEOTIDE SEQUENCE</scope>
    <source>
        <tissue evidence="1">Shoot tissue taken approximately 20 cm above the soil surface</tissue>
    </source>
</reference>